<dbReference type="PANTHER" id="PTHR14187:SF5">
    <property type="entry name" value="HEAT SHOCK 70 KDA PROTEIN 12A"/>
    <property type="match status" value="1"/>
</dbReference>
<dbReference type="EMBL" id="CAJMXA010004225">
    <property type="protein sequence ID" value="CAE6537632.1"/>
    <property type="molecule type" value="Genomic_DNA"/>
</dbReference>
<comment type="caution">
    <text evidence="1">The sequence shown here is derived from an EMBL/GenBank/DDBJ whole genome shotgun (WGS) entry which is preliminary data.</text>
</comment>
<evidence type="ECO:0000313" key="2">
    <source>
        <dbReference type="Proteomes" id="UP000663853"/>
    </source>
</evidence>
<dbReference type="PANTHER" id="PTHR14187">
    <property type="entry name" value="ALPHA KINASE/ELONGATION FACTOR 2 KINASE"/>
    <property type="match status" value="1"/>
</dbReference>
<proteinExistence type="predicted"/>
<accession>A0A8H3DRB2</accession>
<dbReference type="Gene3D" id="3.90.640.10">
    <property type="entry name" value="Actin, Chain A, domain 4"/>
    <property type="match status" value="1"/>
</dbReference>
<dbReference type="InterPro" id="IPR043129">
    <property type="entry name" value="ATPase_NBD"/>
</dbReference>
<dbReference type="PRINTS" id="PR00301">
    <property type="entry name" value="HEATSHOCK70"/>
</dbReference>
<organism evidence="1 2">
    <name type="scientific">Rhizoctonia solani</name>
    <dbReference type="NCBI Taxonomy" id="456999"/>
    <lineage>
        <taxon>Eukaryota</taxon>
        <taxon>Fungi</taxon>
        <taxon>Dikarya</taxon>
        <taxon>Basidiomycota</taxon>
        <taxon>Agaricomycotina</taxon>
        <taxon>Agaricomycetes</taxon>
        <taxon>Cantharellales</taxon>
        <taxon>Ceratobasidiaceae</taxon>
        <taxon>Rhizoctonia</taxon>
    </lineage>
</organism>
<dbReference type="SUPFAM" id="SSF53067">
    <property type="entry name" value="Actin-like ATPase domain"/>
    <property type="match status" value="2"/>
</dbReference>
<reference evidence="1" key="1">
    <citation type="submission" date="2021-01" db="EMBL/GenBank/DDBJ databases">
        <authorList>
            <person name="Kaushik A."/>
        </authorList>
    </citation>
    <scope>NUCLEOTIDE SEQUENCE</scope>
    <source>
        <strain evidence="1">AG6-10EEA</strain>
    </source>
</reference>
<dbReference type="Proteomes" id="UP000663853">
    <property type="component" value="Unassembled WGS sequence"/>
</dbReference>
<evidence type="ECO:0000313" key="1">
    <source>
        <dbReference type="EMBL" id="CAE6537632.1"/>
    </source>
</evidence>
<name>A0A8H3DRB2_9AGAM</name>
<sequence length="602" mass="67215">MDGINAPGGSSSRSFDDPWNGPSKIVIGVDIGTTQSGVAFAFLQEGAKPFIHRVTQWPGQTQNLHGKIPTVILYSSNNKPELFGAEALTPQAANAADDKGWKLAQHFKLHLHPARLIAEHGLELEPLPFSVSLRQVYSDFLGYLLQRTQTYFEDHISGGKQIWKQYKPTMEVVLAHPNGWGIREQSTLRSAAVEAGFTSADDAATLIHFVHEAEASVHFCVLYSDIRSQLEPGMTFAVCDAGGSTVDTTVYTVQSLNPIRLKETRTPDCVQAGAIFIDKSARKYLCTMLREAGLPPQEIDDYAAHGVKDFELYSKRGFKDTNADQNIEIAWLTYNNPAIRVRRGQLTLEGSKVKTFFDTCVYKILESVSSQLEDADSSHILLVGGFGESPFLREQLKERFEPIGCKVATTSEQASKAVADGTIIWYTSNMVMERIPPHSYGIEVLISYDPQAQDHKRRMTVKWPTGLYVKGGADRRMQGVPVGCDHITRRPYYREYTTPDPALKKFTEEIWFHTFEDVPRWMRFKPGSLMPGFQLGCSVNADLSDMKGALRAHTSPKGVRYWSLSFNVCITFGRTAPRAFLEWEEEGVTRTGNARLISMPGQ</sequence>
<dbReference type="CDD" id="cd10170">
    <property type="entry name" value="ASKHA_NBD_HSP70"/>
    <property type="match status" value="1"/>
</dbReference>
<gene>
    <name evidence="1" type="ORF">RDB_LOCUS184147</name>
</gene>
<protein>
    <submittedName>
        <fullName evidence="1">Uncharacterized protein</fullName>
    </submittedName>
</protein>
<dbReference type="AlphaFoldDB" id="A0A8H3DRB2"/>
<dbReference type="Gene3D" id="3.30.420.40">
    <property type="match status" value="2"/>
</dbReference>